<evidence type="ECO:0000313" key="1">
    <source>
        <dbReference type="EMBL" id="OGZ20150.1"/>
    </source>
</evidence>
<dbReference type="Proteomes" id="UP000178106">
    <property type="component" value="Unassembled WGS sequence"/>
</dbReference>
<proteinExistence type="predicted"/>
<protein>
    <submittedName>
        <fullName evidence="1">Uncharacterized protein</fullName>
    </submittedName>
</protein>
<organism evidence="1 2">
    <name type="scientific">Candidatus Lloydbacteria bacterium RIFOXYC12_FULL_46_25</name>
    <dbReference type="NCBI Taxonomy" id="1798670"/>
    <lineage>
        <taxon>Bacteria</taxon>
        <taxon>Candidatus Lloydiibacteriota</taxon>
    </lineage>
</organism>
<sequence>MSIEGYPTHEEVGYREQGIDPEVAAAFAQAEEGMEPIPHLVEVENVDALAEELGISLEALEQYRSLNKGE</sequence>
<comment type="caution">
    <text evidence="1">The sequence shown here is derived from an EMBL/GenBank/DDBJ whole genome shotgun (WGS) entry which is preliminary data.</text>
</comment>
<evidence type="ECO:0000313" key="2">
    <source>
        <dbReference type="Proteomes" id="UP000178106"/>
    </source>
</evidence>
<dbReference type="EMBL" id="MHLU01000029">
    <property type="protein sequence ID" value="OGZ20150.1"/>
    <property type="molecule type" value="Genomic_DNA"/>
</dbReference>
<reference evidence="1 2" key="1">
    <citation type="journal article" date="2016" name="Nat. Commun.">
        <title>Thousands of microbial genomes shed light on interconnected biogeochemical processes in an aquifer system.</title>
        <authorList>
            <person name="Anantharaman K."/>
            <person name="Brown C.T."/>
            <person name="Hug L.A."/>
            <person name="Sharon I."/>
            <person name="Castelle C.J."/>
            <person name="Probst A.J."/>
            <person name="Thomas B.C."/>
            <person name="Singh A."/>
            <person name="Wilkins M.J."/>
            <person name="Karaoz U."/>
            <person name="Brodie E.L."/>
            <person name="Williams K.H."/>
            <person name="Hubbard S.S."/>
            <person name="Banfield J.F."/>
        </authorList>
    </citation>
    <scope>NUCLEOTIDE SEQUENCE [LARGE SCALE GENOMIC DNA]</scope>
</reference>
<name>A0A1G2E470_9BACT</name>
<gene>
    <name evidence="1" type="ORF">A2494_02655</name>
</gene>
<accession>A0A1G2E470</accession>
<dbReference type="AlphaFoldDB" id="A0A1G2E470"/>